<organism evidence="2 3">
    <name type="scientific">Posidoniimonas polymericola</name>
    <dbReference type="NCBI Taxonomy" id="2528002"/>
    <lineage>
        <taxon>Bacteria</taxon>
        <taxon>Pseudomonadati</taxon>
        <taxon>Planctomycetota</taxon>
        <taxon>Planctomycetia</taxon>
        <taxon>Pirellulales</taxon>
        <taxon>Lacipirellulaceae</taxon>
        <taxon>Posidoniimonas</taxon>
    </lineage>
</organism>
<protein>
    <recommendedName>
        <fullName evidence="4">Lipoprotein</fullName>
    </recommendedName>
</protein>
<proteinExistence type="predicted"/>
<comment type="caution">
    <text evidence="2">The sequence shown here is derived from an EMBL/GenBank/DDBJ whole genome shotgun (WGS) entry which is preliminary data.</text>
</comment>
<evidence type="ECO:0000313" key="3">
    <source>
        <dbReference type="Proteomes" id="UP000318478"/>
    </source>
</evidence>
<keyword evidence="3" id="KW-1185">Reference proteome</keyword>
<dbReference type="EMBL" id="SJPO01000015">
    <property type="protein sequence ID" value="TWT66756.1"/>
    <property type="molecule type" value="Genomic_DNA"/>
</dbReference>
<feature type="signal peptide" evidence="1">
    <location>
        <begin position="1"/>
        <end position="19"/>
    </location>
</feature>
<dbReference type="PROSITE" id="PS51257">
    <property type="entry name" value="PROKAR_LIPOPROTEIN"/>
    <property type="match status" value="1"/>
</dbReference>
<reference evidence="2 3" key="1">
    <citation type="submission" date="2019-02" db="EMBL/GenBank/DDBJ databases">
        <title>Deep-cultivation of Planctomycetes and their phenomic and genomic characterization uncovers novel biology.</title>
        <authorList>
            <person name="Wiegand S."/>
            <person name="Jogler M."/>
            <person name="Boedeker C."/>
            <person name="Pinto D."/>
            <person name="Vollmers J."/>
            <person name="Rivas-Marin E."/>
            <person name="Kohn T."/>
            <person name="Peeters S.H."/>
            <person name="Heuer A."/>
            <person name="Rast P."/>
            <person name="Oberbeckmann S."/>
            <person name="Bunk B."/>
            <person name="Jeske O."/>
            <person name="Meyerdierks A."/>
            <person name="Storesund J.E."/>
            <person name="Kallscheuer N."/>
            <person name="Luecker S."/>
            <person name="Lage O.M."/>
            <person name="Pohl T."/>
            <person name="Merkel B.J."/>
            <person name="Hornburger P."/>
            <person name="Mueller R.-W."/>
            <person name="Bruemmer F."/>
            <person name="Labrenz M."/>
            <person name="Spormann A.M."/>
            <person name="Op Den Camp H."/>
            <person name="Overmann J."/>
            <person name="Amann R."/>
            <person name="Jetten M.S.M."/>
            <person name="Mascher T."/>
            <person name="Medema M.H."/>
            <person name="Devos D.P."/>
            <person name="Kaster A.-K."/>
            <person name="Ovreas L."/>
            <person name="Rohde M."/>
            <person name="Galperin M.Y."/>
            <person name="Jogler C."/>
        </authorList>
    </citation>
    <scope>NUCLEOTIDE SEQUENCE [LARGE SCALE GENOMIC DNA]</scope>
    <source>
        <strain evidence="2 3">Pla123a</strain>
    </source>
</reference>
<evidence type="ECO:0008006" key="4">
    <source>
        <dbReference type="Google" id="ProtNLM"/>
    </source>
</evidence>
<name>A0A5C5XTX7_9BACT</name>
<dbReference type="Proteomes" id="UP000318478">
    <property type="component" value="Unassembled WGS sequence"/>
</dbReference>
<feature type="chain" id="PRO_5022849350" description="Lipoprotein" evidence="1">
    <location>
        <begin position="20"/>
        <end position="167"/>
    </location>
</feature>
<dbReference type="AlphaFoldDB" id="A0A5C5XTX7"/>
<dbReference type="RefSeq" id="WP_146591419.1">
    <property type="nucleotide sequence ID" value="NZ_SJPO01000015.1"/>
</dbReference>
<dbReference type="OrthoDB" id="276591at2"/>
<sequence precursor="true">MRKQPLSLAAACLLGVATAGCGPQATTTPNPGDAHAEHVHPTEGPHHGALAELGEEEYHAEIVHDDDAGKLYVYLLDGAAKQAVSIDAEEITVNLSHDGKPEQFKLVADPEEGDATGGASRFSSSDAELLEEIEHDHADGQLVVSINGSQFRGALPHHDHDDHDHDH</sequence>
<accession>A0A5C5XTX7</accession>
<gene>
    <name evidence="2" type="ORF">Pla123a_46440</name>
</gene>
<evidence type="ECO:0000313" key="2">
    <source>
        <dbReference type="EMBL" id="TWT66756.1"/>
    </source>
</evidence>
<evidence type="ECO:0000256" key="1">
    <source>
        <dbReference type="SAM" id="SignalP"/>
    </source>
</evidence>
<keyword evidence="1" id="KW-0732">Signal</keyword>